<dbReference type="FunFam" id="3.30.479.10:FF:000011">
    <property type="entry name" value="6-carboxy-5,6,7,8-tetrahydropterin synthase"/>
    <property type="match status" value="1"/>
</dbReference>
<feature type="active site" description="Charge relay system" evidence="11">
    <location>
        <position position="131"/>
    </location>
</feature>
<dbReference type="PIRSF" id="PIRSF006113">
    <property type="entry name" value="PTP_synth"/>
    <property type="match status" value="1"/>
</dbReference>
<dbReference type="InterPro" id="IPR007115">
    <property type="entry name" value="6-PTP_synth/QueD"/>
</dbReference>
<comment type="cofactor">
    <cofactor evidence="10 12">
        <name>Zn(2+)</name>
        <dbReference type="ChEBI" id="CHEBI:29105"/>
    </cofactor>
    <text evidence="10 12">Binds 1 zinc ion per subunit.</text>
</comment>
<proteinExistence type="inferred from homology"/>
<dbReference type="GO" id="GO:0008616">
    <property type="term" value="P:tRNA queuosine(34) biosynthetic process"/>
    <property type="evidence" value="ECO:0007669"/>
    <property type="project" value="UniProtKB-KW"/>
</dbReference>
<evidence type="ECO:0000256" key="4">
    <source>
        <dbReference type="ARBA" id="ARBA00018141"/>
    </source>
</evidence>
<dbReference type="KEGG" id="ckh:LVJ77_11045"/>
<dbReference type="EMBL" id="CP091521">
    <property type="protein sequence ID" value="UOP04709.2"/>
    <property type="molecule type" value="Genomic_DNA"/>
</dbReference>
<comment type="function">
    <text evidence="1">Catalyzes the conversion of 7,8-dihydroneopterin triphosphate (H2NTP) to 6-carboxy-5,6,7,8-tetrahydropterin (CPH4) and acetaldehyde.</text>
</comment>
<dbReference type="PANTHER" id="PTHR12589:SF7">
    <property type="entry name" value="6-PYRUVOYL TETRAHYDROBIOPTERIN SYNTHASE"/>
    <property type="match status" value="1"/>
</dbReference>
<dbReference type="AlphaFoldDB" id="A0A8T9MTU7"/>
<reference evidence="13" key="1">
    <citation type="journal article" date="2022" name="Res Sq">
        <title>Evolution of multicellular longitudinally dividing oral cavity symbionts (Neisseriaceae).</title>
        <authorList>
            <person name="Nyongesa S."/>
            <person name="Weber P."/>
            <person name="Bernet E."/>
            <person name="Pullido F."/>
            <person name="Nieckarz M."/>
            <person name="Delaby M."/>
            <person name="Nieves C."/>
            <person name="Viehboeck T."/>
            <person name="Krause N."/>
            <person name="Rivera-Millot A."/>
            <person name="Nakamura A."/>
            <person name="Vischer N."/>
            <person name="VanNieuwenhze M."/>
            <person name="Brun Y."/>
            <person name="Cava F."/>
            <person name="Bulgheresi S."/>
            <person name="Veyrier F."/>
        </authorList>
    </citation>
    <scope>NUCLEOTIDE SEQUENCE</scope>
    <source>
        <strain evidence="13">17694</strain>
    </source>
</reference>
<evidence type="ECO:0000256" key="3">
    <source>
        <dbReference type="ARBA" id="ARBA00008900"/>
    </source>
</evidence>
<feature type="binding site" evidence="12">
    <location>
        <position position="27"/>
    </location>
    <ligand>
        <name>Zn(2+)</name>
        <dbReference type="ChEBI" id="CHEBI:29105"/>
    </ligand>
</feature>
<keyword evidence="14" id="KW-1185">Reference proteome</keyword>
<feature type="active site" description="Proton acceptor" evidence="11">
    <location>
        <position position="23"/>
    </location>
</feature>
<dbReference type="NCBIfam" id="TIGR03367">
    <property type="entry name" value="queuosine_QueD"/>
    <property type="match status" value="1"/>
</dbReference>
<dbReference type="InterPro" id="IPR038418">
    <property type="entry name" value="6-PTP_synth/QueD_sf"/>
</dbReference>
<evidence type="ECO:0000256" key="5">
    <source>
        <dbReference type="ARBA" id="ARBA00022723"/>
    </source>
</evidence>
<comment type="catalytic activity">
    <reaction evidence="9 10">
        <text>7,8-dihydroneopterin 3'-triphosphate + H2O = 6-carboxy-5,6,7,8-tetrahydropterin + triphosphate + acetaldehyde + 2 H(+)</text>
        <dbReference type="Rhea" id="RHEA:27966"/>
        <dbReference type="ChEBI" id="CHEBI:15343"/>
        <dbReference type="ChEBI" id="CHEBI:15377"/>
        <dbReference type="ChEBI" id="CHEBI:15378"/>
        <dbReference type="ChEBI" id="CHEBI:18036"/>
        <dbReference type="ChEBI" id="CHEBI:58462"/>
        <dbReference type="ChEBI" id="CHEBI:61032"/>
        <dbReference type="EC" id="4.1.2.50"/>
    </reaction>
</comment>
<dbReference type="GO" id="GO:0070497">
    <property type="term" value="F:6-carboxytetrahydropterin synthase activity"/>
    <property type="evidence" value="ECO:0007669"/>
    <property type="project" value="UniProtKB-EC"/>
</dbReference>
<evidence type="ECO:0000313" key="14">
    <source>
        <dbReference type="Proteomes" id="UP000831534"/>
    </source>
</evidence>
<dbReference type="SUPFAM" id="SSF55620">
    <property type="entry name" value="Tetrahydrobiopterin biosynthesis enzymes-like"/>
    <property type="match status" value="1"/>
</dbReference>
<reference evidence="13" key="2">
    <citation type="submission" date="2024-09" db="EMBL/GenBank/DDBJ databases">
        <authorList>
            <person name="Veyrier F.J."/>
        </authorList>
    </citation>
    <scope>NUCLEOTIDE SEQUENCE</scope>
    <source>
        <strain evidence="13">17694</strain>
    </source>
</reference>
<evidence type="ECO:0000256" key="7">
    <source>
        <dbReference type="ARBA" id="ARBA00022833"/>
    </source>
</evidence>
<dbReference type="Proteomes" id="UP000831534">
    <property type="component" value="Chromosome"/>
</dbReference>
<accession>A0A8T9MTU7</accession>
<sequence>MFKTAKQFSFDMAHMLDDHDGKCRNLHGHTYILQVEVAGELCPDGAKRGMVIDFGDLKTLVKQHVLDKMDHAFIYDVHSARESQVADLLTRLDSKVYGIATRTTAEAMAKHIFDLLKTEAGLPVSLVRLWETPSAYCEYAE</sequence>
<feature type="binding site" evidence="12">
    <location>
        <position position="14"/>
    </location>
    <ligand>
        <name>Zn(2+)</name>
        <dbReference type="ChEBI" id="CHEBI:29105"/>
    </ligand>
</feature>
<gene>
    <name evidence="13" type="primary">queD</name>
    <name evidence="13" type="ORF">LVJ77_11045</name>
</gene>
<dbReference type="Pfam" id="PF01242">
    <property type="entry name" value="PTPS"/>
    <property type="match status" value="1"/>
</dbReference>
<dbReference type="PANTHER" id="PTHR12589">
    <property type="entry name" value="PYRUVOYL TETRAHYDROBIOPTERIN SYNTHASE"/>
    <property type="match status" value="1"/>
</dbReference>
<keyword evidence="6 10" id="KW-0671">Queuosine biosynthesis</keyword>
<name>A0A8T9MTU7_9NEIS</name>
<evidence type="ECO:0000256" key="6">
    <source>
        <dbReference type="ARBA" id="ARBA00022785"/>
    </source>
</evidence>
<comment type="pathway">
    <text evidence="2 10">Purine metabolism; 7-cyano-7-deazaguanine biosynthesis.</text>
</comment>
<evidence type="ECO:0000256" key="8">
    <source>
        <dbReference type="ARBA" id="ARBA00023239"/>
    </source>
</evidence>
<evidence type="ECO:0000313" key="13">
    <source>
        <dbReference type="EMBL" id="UOP04709.2"/>
    </source>
</evidence>
<keyword evidence="5 10" id="KW-0479">Metal-binding</keyword>
<feature type="binding site" evidence="12">
    <location>
        <position position="29"/>
    </location>
    <ligand>
        <name>Zn(2+)</name>
        <dbReference type="ChEBI" id="CHEBI:29105"/>
    </ligand>
</feature>
<evidence type="ECO:0000256" key="12">
    <source>
        <dbReference type="PIRSR" id="PIRSR006113-2"/>
    </source>
</evidence>
<dbReference type="EC" id="4.-.-.-" evidence="10"/>
<dbReference type="RefSeq" id="WP_027009997.1">
    <property type="nucleotide sequence ID" value="NZ_CP091521.1"/>
</dbReference>
<evidence type="ECO:0000256" key="10">
    <source>
        <dbReference type="PIRNR" id="PIRNR006113"/>
    </source>
</evidence>
<dbReference type="Gene3D" id="3.30.479.10">
    <property type="entry name" value="6-pyruvoyl tetrahydropterin synthase/QueD"/>
    <property type="match status" value="1"/>
</dbReference>
<comment type="similarity">
    <text evidence="3 10">Belongs to the PTPS family. QueD subfamily.</text>
</comment>
<organism evidence="13 14">
    <name type="scientific">Conchiformibius kuhniae</name>
    <dbReference type="NCBI Taxonomy" id="211502"/>
    <lineage>
        <taxon>Bacteria</taxon>
        <taxon>Pseudomonadati</taxon>
        <taxon>Pseudomonadota</taxon>
        <taxon>Betaproteobacteria</taxon>
        <taxon>Neisseriales</taxon>
        <taxon>Neisseriaceae</taxon>
        <taxon>Conchiformibius</taxon>
    </lineage>
</organism>
<keyword evidence="8 10" id="KW-0456">Lyase</keyword>
<dbReference type="GO" id="GO:0046872">
    <property type="term" value="F:metal ion binding"/>
    <property type="evidence" value="ECO:0007669"/>
    <property type="project" value="UniProtKB-KW"/>
</dbReference>
<keyword evidence="7 10" id="KW-0862">Zinc</keyword>
<evidence type="ECO:0000256" key="2">
    <source>
        <dbReference type="ARBA" id="ARBA00005061"/>
    </source>
</evidence>
<protein>
    <recommendedName>
        <fullName evidence="4 10">6-carboxy-5,6,7,8-tetrahydropterin synthase</fullName>
        <ecNumber evidence="10">4.-.-.-</ecNumber>
    </recommendedName>
</protein>
<evidence type="ECO:0000256" key="1">
    <source>
        <dbReference type="ARBA" id="ARBA00002285"/>
    </source>
</evidence>
<feature type="active site" description="Charge relay system" evidence="11">
    <location>
        <position position="71"/>
    </location>
</feature>
<evidence type="ECO:0000256" key="11">
    <source>
        <dbReference type="PIRSR" id="PIRSR006113-1"/>
    </source>
</evidence>
<evidence type="ECO:0000256" key="9">
    <source>
        <dbReference type="ARBA" id="ARBA00048807"/>
    </source>
</evidence>